<organism evidence="2 3">
    <name type="scientific">Colletotrichum siamense</name>
    <name type="common">Anthracnose fungus</name>
    <dbReference type="NCBI Taxonomy" id="690259"/>
    <lineage>
        <taxon>Eukaryota</taxon>
        <taxon>Fungi</taxon>
        <taxon>Dikarya</taxon>
        <taxon>Ascomycota</taxon>
        <taxon>Pezizomycotina</taxon>
        <taxon>Sordariomycetes</taxon>
        <taxon>Hypocreomycetidae</taxon>
        <taxon>Glomerellales</taxon>
        <taxon>Glomerellaceae</taxon>
        <taxon>Colletotrichum</taxon>
        <taxon>Colletotrichum gloeosporioides species complex</taxon>
    </lineage>
</organism>
<sequence>MLHLGIVQHDRTCPGSVARTSVICQSSVGGGTDNQVLTLSHQDTNKSKTPAPVCLDTMSLADGTKNEHYQNTPRPGKAKHSEDAASLSHALTHTCAPRTPPASIGRDRLHPSCKGPRQAPGSFVRPRLTS</sequence>
<comment type="caution">
    <text evidence="2">The sequence shown here is derived from an EMBL/GenBank/DDBJ whole genome shotgun (WGS) entry which is preliminary data.</text>
</comment>
<feature type="region of interest" description="Disordered" evidence="1">
    <location>
        <begin position="62"/>
        <end position="130"/>
    </location>
</feature>
<reference evidence="2" key="1">
    <citation type="submission" date="2019-06" db="EMBL/GenBank/DDBJ databases">
        <authorList>
            <person name="Gan P."/>
            <person name="Shirasu K."/>
        </authorList>
    </citation>
    <scope>NUCLEOTIDE SEQUENCE [LARGE SCALE GENOMIC DNA]</scope>
    <source>
        <strain evidence="2">CAD2</strain>
    </source>
</reference>
<accession>A0A9P5EC58</accession>
<proteinExistence type="predicted"/>
<gene>
    <name evidence="2" type="ORF">CGCSCA2_v014326</name>
</gene>
<evidence type="ECO:0000313" key="2">
    <source>
        <dbReference type="EMBL" id="KAF4843166.1"/>
    </source>
</evidence>
<dbReference type="AlphaFoldDB" id="A0A9P5EC58"/>
<dbReference type="EMBL" id="QPMT01000085">
    <property type="protein sequence ID" value="KAF4843166.1"/>
    <property type="molecule type" value="Genomic_DNA"/>
</dbReference>
<evidence type="ECO:0000256" key="1">
    <source>
        <dbReference type="SAM" id="MobiDB-lite"/>
    </source>
</evidence>
<protein>
    <submittedName>
        <fullName evidence="2">Uncharacterized protein</fullName>
    </submittedName>
</protein>
<evidence type="ECO:0000313" key="3">
    <source>
        <dbReference type="Proteomes" id="UP000711996"/>
    </source>
</evidence>
<name>A0A9P5EC58_COLSI</name>
<keyword evidence="3" id="KW-1185">Reference proteome</keyword>
<dbReference type="Proteomes" id="UP000711996">
    <property type="component" value="Unassembled WGS sequence"/>
</dbReference>